<dbReference type="Pfam" id="PF01648">
    <property type="entry name" value="ACPS"/>
    <property type="match status" value="1"/>
</dbReference>
<name>A0A4Q7ZD39_9GAMM</name>
<feature type="domain" description="4'-phosphopantetheinyl transferase" evidence="3">
    <location>
        <begin position="115"/>
        <end position="185"/>
    </location>
</feature>
<dbReference type="InterPro" id="IPR050559">
    <property type="entry name" value="P-Pant_transferase_sf"/>
</dbReference>
<evidence type="ECO:0000256" key="2">
    <source>
        <dbReference type="ARBA" id="ARBA00022679"/>
    </source>
</evidence>
<dbReference type="Proteomes" id="UP000292423">
    <property type="component" value="Unassembled WGS sequence"/>
</dbReference>
<dbReference type="SUPFAM" id="SSF56214">
    <property type="entry name" value="4'-phosphopantetheinyl transferase"/>
    <property type="match status" value="2"/>
</dbReference>
<organism evidence="4 5">
    <name type="scientific">Fluviicoccus keumensis</name>
    <dbReference type="NCBI Taxonomy" id="1435465"/>
    <lineage>
        <taxon>Bacteria</taxon>
        <taxon>Pseudomonadati</taxon>
        <taxon>Pseudomonadota</taxon>
        <taxon>Gammaproteobacteria</taxon>
        <taxon>Moraxellales</taxon>
        <taxon>Moraxellaceae</taxon>
        <taxon>Fluviicoccus</taxon>
    </lineage>
</organism>
<dbReference type="AlphaFoldDB" id="A0A4Q7ZD39"/>
<dbReference type="RefSeq" id="WP_165391332.1">
    <property type="nucleotide sequence ID" value="NZ_SHKX01000010.1"/>
</dbReference>
<dbReference type="PANTHER" id="PTHR12215:SF10">
    <property type="entry name" value="L-AMINOADIPATE-SEMIALDEHYDE DEHYDROGENASE-PHOSPHOPANTETHEINYL TRANSFERASE"/>
    <property type="match status" value="1"/>
</dbReference>
<comment type="similarity">
    <text evidence="1">Belongs to the P-Pant transferase superfamily. Gsp/Sfp/HetI/AcpT family.</text>
</comment>
<dbReference type="GO" id="GO:0019878">
    <property type="term" value="P:lysine biosynthetic process via aminoadipic acid"/>
    <property type="evidence" value="ECO:0007669"/>
    <property type="project" value="TreeGrafter"/>
</dbReference>
<protein>
    <submittedName>
        <fullName evidence="4">4'-phosphopantetheinyl transferase</fullName>
    </submittedName>
</protein>
<proteinExistence type="inferred from homology"/>
<keyword evidence="2 4" id="KW-0808">Transferase</keyword>
<evidence type="ECO:0000256" key="1">
    <source>
        <dbReference type="ARBA" id="ARBA00010990"/>
    </source>
</evidence>
<keyword evidence="5" id="KW-1185">Reference proteome</keyword>
<sequence length="236" mass="25337">MPKPVPLPLPAAVPAGIEAWRLAWDADEQPDLASLTADEQARAARYLRPPDALPFALTRIALRARLAHVLGMEPLAVPLCVDARGKPAVNRPGAPAFSVSHVAGQAVIVLSAIGAVGVDIETGQPETVWRETAAVFLTPDEQRRCESLPLSRRAAAYAVRWSLKEAALKAAGIGIGDRLADLELYPDGEGWRMRPVRPWPFRLQDMRAVTLSLPPGLTGALAWFDPDSPGRTGLGE</sequence>
<dbReference type="GO" id="GO:0005829">
    <property type="term" value="C:cytosol"/>
    <property type="evidence" value="ECO:0007669"/>
    <property type="project" value="TreeGrafter"/>
</dbReference>
<evidence type="ECO:0000259" key="3">
    <source>
        <dbReference type="Pfam" id="PF01648"/>
    </source>
</evidence>
<gene>
    <name evidence="4" type="ORF">EV700_0922</name>
</gene>
<evidence type="ECO:0000313" key="4">
    <source>
        <dbReference type="EMBL" id="RZU47953.1"/>
    </source>
</evidence>
<dbReference type="PANTHER" id="PTHR12215">
    <property type="entry name" value="PHOSPHOPANTETHEINE TRANSFERASE"/>
    <property type="match status" value="1"/>
</dbReference>
<evidence type="ECO:0000313" key="5">
    <source>
        <dbReference type="Proteomes" id="UP000292423"/>
    </source>
</evidence>
<dbReference type="InterPro" id="IPR037143">
    <property type="entry name" value="4-PPantetheinyl_Trfase_dom_sf"/>
</dbReference>
<accession>A0A4Q7ZD39</accession>
<dbReference type="GO" id="GO:0000287">
    <property type="term" value="F:magnesium ion binding"/>
    <property type="evidence" value="ECO:0007669"/>
    <property type="project" value="InterPro"/>
</dbReference>
<reference evidence="4 5" key="1">
    <citation type="submission" date="2019-02" db="EMBL/GenBank/DDBJ databases">
        <title>Genomic Encyclopedia of Type Strains, Phase IV (KMG-IV): sequencing the most valuable type-strain genomes for metagenomic binning, comparative biology and taxonomic classification.</title>
        <authorList>
            <person name="Goeker M."/>
        </authorList>
    </citation>
    <scope>NUCLEOTIDE SEQUENCE [LARGE SCALE GENOMIC DNA]</scope>
    <source>
        <strain evidence="4 5">DSM 105135</strain>
    </source>
</reference>
<dbReference type="InterPro" id="IPR008278">
    <property type="entry name" value="4-PPantetheinyl_Trfase_dom"/>
</dbReference>
<dbReference type="GO" id="GO:0008897">
    <property type="term" value="F:holo-[acyl-carrier-protein] synthase activity"/>
    <property type="evidence" value="ECO:0007669"/>
    <property type="project" value="InterPro"/>
</dbReference>
<dbReference type="EMBL" id="SHKX01000010">
    <property type="protein sequence ID" value="RZU47953.1"/>
    <property type="molecule type" value="Genomic_DNA"/>
</dbReference>
<dbReference type="Gene3D" id="3.90.470.20">
    <property type="entry name" value="4'-phosphopantetheinyl transferase domain"/>
    <property type="match status" value="1"/>
</dbReference>
<comment type="caution">
    <text evidence="4">The sequence shown here is derived from an EMBL/GenBank/DDBJ whole genome shotgun (WGS) entry which is preliminary data.</text>
</comment>